<feature type="binding site" evidence="8">
    <location>
        <begin position="772"/>
        <end position="775"/>
    </location>
    <ligand>
        <name>GTP</name>
        <dbReference type="ChEBI" id="CHEBI:37565"/>
    </ligand>
</feature>
<dbReference type="InterPro" id="IPR005225">
    <property type="entry name" value="Small_GTP-bd"/>
</dbReference>
<sequence length="865" mass="97416">MARSSAVPSAELQQKLVQDEEWLSGFQDALTRSGALTSSVSSILDDFRDRISSLSNNVSTLYAKTSTVQREQQNVKKLLSIVDATIQFHGKTLDFENTIRDGNLLHNLEEYLEKMNNLKEAISFFSSHTTYQSQFNHMKQIFETGCSNLEAEFGNLVKSKTVSLDPTKILECLDEEYEMPTFRMPDLATIKDTQKLNTMASWMLSNSDSCSQYLDYFSNCRSDNMLKTLKAISDQSADKSGHFRIPKPHLIKAAWKRAAGKANEKGMDDDKDNAISSVLFMLAAMLILIQLEADACAAVFANVKVEASVFRQVILLPLSTGCSFTIKIVDAFEGDFESILPLTKFFMKHENQIGSLCQNIGASETFALLKSTITRQSLKLITNFLELLTNDHSRFVPEDGNVHHITSKTINLLKLLAQNRPVINYLYEAEGSPAQPSRIERNIHRAVTSLSSKTRLSKLFAQMLSALGTNLKNKSATYSDNALGALFMFNNLSYIRMCCAKDKNLMSILNTNTNEGQLLSFYDSEIEEYLSRYLASWTKVTAIFSGYSDDRKAAKYVYSSFNKEFESVIEAQKNYCLVDMSLANDIRKRIKDLVLKPYMEFNSRDSKESAELELDRQLKYDAESVELIIDRLFDDSDGMFSLGKGLYKEMVKKDEYFVAVLGLDNAGKTTFVEQFKANFDKSYTRRHPSRITSTVGLNLVKVDCGRVILNIWDLGGEAGLRSLWKTYLEECHIIVYVVDASDVQRLDEAIESLEQILVSARAPTLPLLILLNKCDTLETHVNGPTTSTMPTIYEEPPLTMTNGHKYNDDSNTDCSQTVRDQIYQCVSQMHHSDLAVITISAIQNLNVQKCASWLIDALLAKNEPP</sequence>
<dbReference type="GO" id="GO:0046872">
    <property type="term" value="F:metal ion binding"/>
    <property type="evidence" value="ECO:0007669"/>
    <property type="project" value="UniProtKB-KW"/>
</dbReference>
<keyword evidence="12" id="KW-1185">Reference proteome</keyword>
<accession>A0AAD4NGM2</accession>
<evidence type="ECO:0000256" key="8">
    <source>
        <dbReference type="PIRSR" id="PIRSR606689-1"/>
    </source>
</evidence>
<dbReference type="PROSITE" id="PS51417">
    <property type="entry name" value="ARF"/>
    <property type="match status" value="1"/>
</dbReference>
<keyword evidence="4 8" id="KW-0342">GTP-binding</keyword>
<comment type="similarity">
    <text evidence="1">Belongs to the EXO70 family.</text>
</comment>
<dbReference type="Pfam" id="PF00025">
    <property type="entry name" value="Arf"/>
    <property type="match status" value="1"/>
</dbReference>
<dbReference type="SUPFAM" id="SSF74788">
    <property type="entry name" value="Cullin repeat-like"/>
    <property type="match status" value="1"/>
</dbReference>
<evidence type="ECO:0000256" key="3">
    <source>
        <dbReference type="ARBA" id="ARBA00022741"/>
    </source>
</evidence>
<dbReference type="InterPro" id="IPR024156">
    <property type="entry name" value="Small_GTPase_ARF"/>
</dbReference>
<dbReference type="GO" id="GO:0043001">
    <property type="term" value="P:Golgi to plasma membrane protein transport"/>
    <property type="evidence" value="ECO:0007669"/>
    <property type="project" value="TreeGrafter"/>
</dbReference>
<keyword evidence="2" id="KW-0813">Transport</keyword>
<dbReference type="GO" id="GO:0006887">
    <property type="term" value="P:exocytosis"/>
    <property type="evidence" value="ECO:0007669"/>
    <property type="project" value="InterPro"/>
</dbReference>
<evidence type="ECO:0000259" key="10">
    <source>
        <dbReference type="Pfam" id="PF03081"/>
    </source>
</evidence>
<evidence type="ECO:0000313" key="12">
    <source>
        <dbReference type="Proteomes" id="UP001201812"/>
    </source>
</evidence>
<dbReference type="InterPro" id="IPR027417">
    <property type="entry name" value="P-loop_NTPase"/>
</dbReference>
<dbReference type="GO" id="GO:0000145">
    <property type="term" value="C:exocyst"/>
    <property type="evidence" value="ECO:0007669"/>
    <property type="project" value="InterPro"/>
</dbReference>
<evidence type="ECO:0000256" key="1">
    <source>
        <dbReference type="ARBA" id="ARBA00006756"/>
    </source>
</evidence>
<dbReference type="SMART" id="SM00177">
    <property type="entry name" value="ARF"/>
    <property type="match status" value="1"/>
</dbReference>
<dbReference type="SUPFAM" id="SSF52540">
    <property type="entry name" value="P-loop containing nucleoside triphosphate hydrolases"/>
    <property type="match status" value="1"/>
</dbReference>
<evidence type="ECO:0000256" key="4">
    <source>
        <dbReference type="ARBA" id="ARBA00023134"/>
    </source>
</evidence>
<protein>
    <recommendedName>
        <fullName evidence="7">ADP-ribosylation factor-related protein 1</fullName>
    </recommendedName>
</protein>
<dbReference type="PRINTS" id="PR00449">
    <property type="entry name" value="RASTRNSFRMNG"/>
</dbReference>
<evidence type="ECO:0000256" key="6">
    <source>
        <dbReference type="ARBA" id="ARBA00038765"/>
    </source>
</evidence>
<evidence type="ECO:0000256" key="2">
    <source>
        <dbReference type="ARBA" id="ARBA00022448"/>
    </source>
</evidence>
<organism evidence="11 12">
    <name type="scientific">Ditylenchus destructor</name>
    <dbReference type="NCBI Taxonomy" id="166010"/>
    <lineage>
        <taxon>Eukaryota</taxon>
        <taxon>Metazoa</taxon>
        <taxon>Ecdysozoa</taxon>
        <taxon>Nematoda</taxon>
        <taxon>Chromadorea</taxon>
        <taxon>Rhabditida</taxon>
        <taxon>Tylenchina</taxon>
        <taxon>Tylenchomorpha</taxon>
        <taxon>Sphaerularioidea</taxon>
        <taxon>Anguinidae</taxon>
        <taxon>Anguininae</taxon>
        <taxon>Ditylenchus</taxon>
    </lineage>
</organism>
<dbReference type="InterPro" id="IPR006689">
    <property type="entry name" value="Small_GTPase_ARF/SAR"/>
</dbReference>
<reference evidence="11" key="1">
    <citation type="submission" date="2022-01" db="EMBL/GenBank/DDBJ databases">
        <title>Genome Sequence Resource for Two Populations of Ditylenchus destructor, the Migratory Endoparasitic Phytonematode.</title>
        <authorList>
            <person name="Zhang H."/>
            <person name="Lin R."/>
            <person name="Xie B."/>
        </authorList>
    </citation>
    <scope>NUCLEOTIDE SEQUENCE</scope>
    <source>
        <strain evidence="11">BazhouSP</strain>
    </source>
</reference>
<dbReference type="GO" id="GO:0006886">
    <property type="term" value="P:intracellular protein transport"/>
    <property type="evidence" value="ECO:0007669"/>
    <property type="project" value="TreeGrafter"/>
</dbReference>
<dbReference type="Pfam" id="PF20669">
    <property type="entry name" value="Exo70_N"/>
    <property type="match status" value="1"/>
</dbReference>
<dbReference type="Proteomes" id="UP001201812">
    <property type="component" value="Unassembled WGS sequence"/>
</dbReference>
<dbReference type="Pfam" id="PF03081">
    <property type="entry name" value="Exo70_C"/>
    <property type="match status" value="1"/>
</dbReference>
<dbReference type="EMBL" id="JAKKPZ010000001">
    <property type="protein sequence ID" value="KAI1727891.1"/>
    <property type="molecule type" value="Genomic_DNA"/>
</dbReference>
<keyword evidence="3 8" id="KW-0547">Nucleotide-binding</keyword>
<dbReference type="InterPro" id="IPR016159">
    <property type="entry name" value="Cullin_repeat-like_dom_sf"/>
</dbReference>
<proteinExistence type="inferred from homology"/>
<feature type="binding site" evidence="9">
    <location>
        <position position="669"/>
    </location>
    <ligand>
        <name>Mg(2+)</name>
        <dbReference type="ChEBI" id="CHEBI:18420"/>
    </ligand>
</feature>
<comment type="caution">
    <text evidence="11">The sequence shown here is derived from an EMBL/GenBank/DDBJ whole genome shotgun (WGS) entry which is preliminary data.</text>
</comment>
<dbReference type="SMART" id="SM00178">
    <property type="entry name" value="SAR"/>
    <property type="match status" value="1"/>
</dbReference>
<dbReference type="GO" id="GO:0005525">
    <property type="term" value="F:GTP binding"/>
    <property type="evidence" value="ECO:0007669"/>
    <property type="project" value="UniProtKB-KW"/>
</dbReference>
<comment type="function">
    <text evidence="5">Trans-Golgi-associated GTPase that regulates protein sorting. Controls the targeting of ARL1 and its effector to the trans-Golgi. Required for the lipidation of chylomicrons in the intestine and required for VLDL lipidation in the liver.</text>
</comment>
<gene>
    <name evidence="11" type="ORF">DdX_00030</name>
</gene>
<comment type="subunit">
    <text evidence="6">Interacts with SYS1.</text>
</comment>
<dbReference type="NCBIfam" id="TIGR00231">
    <property type="entry name" value="small_GTP"/>
    <property type="match status" value="1"/>
</dbReference>
<dbReference type="PANTHER" id="PTHR45909">
    <property type="entry name" value="ADP-RIBOSYLATION FACTOR-RELATED PROTEIN 1"/>
    <property type="match status" value="1"/>
</dbReference>
<name>A0AAD4NGM2_9BILA</name>
<evidence type="ECO:0000256" key="7">
    <source>
        <dbReference type="ARBA" id="ARBA00039478"/>
    </source>
</evidence>
<dbReference type="GO" id="GO:0005546">
    <property type="term" value="F:phosphatidylinositol-4,5-bisphosphate binding"/>
    <property type="evidence" value="ECO:0007669"/>
    <property type="project" value="InterPro"/>
</dbReference>
<evidence type="ECO:0000256" key="5">
    <source>
        <dbReference type="ARBA" id="ARBA00037377"/>
    </source>
</evidence>
<keyword evidence="9" id="KW-0460">Magnesium</keyword>
<dbReference type="Gene3D" id="1.20.1280.170">
    <property type="entry name" value="Exocyst complex component Exo70"/>
    <property type="match status" value="1"/>
</dbReference>
<dbReference type="GO" id="GO:0034067">
    <property type="term" value="P:protein localization to Golgi apparatus"/>
    <property type="evidence" value="ECO:0007669"/>
    <property type="project" value="TreeGrafter"/>
</dbReference>
<evidence type="ECO:0000313" key="11">
    <source>
        <dbReference type="EMBL" id="KAI1727891.1"/>
    </source>
</evidence>
<dbReference type="GO" id="GO:0003924">
    <property type="term" value="F:GTPase activity"/>
    <property type="evidence" value="ECO:0007669"/>
    <property type="project" value="InterPro"/>
</dbReference>
<dbReference type="InterPro" id="IPR046364">
    <property type="entry name" value="Exo70_C"/>
</dbReference>
<dbReference type="PANTHER" id="PTHR45909:SF1">
    <property type="entry name" value="ADP-RIBOSYLATION FACTOR-RELATED PROTEIN 1"/>
    <property type="match status" value="1"/>
</dbReference>
<keyword evidence="9" id="KW-0479">Metal-binding</keyword>
<feature type="binding site" evidence="8">
    <location>
        <position position="716"/>
    </location>
    <ligand>
        <name>GTP</name>
        <dbReference type="ChEBI" id="CHEBI:37565"/>
    </ligand>
</feature>
<evidence type="ECO:0000256" key="9">
    <source>
        <dbReference type="PIRSR" id="PIRSR606689-2"/>
    </source>
</evidence>
<feature type="binding site" evidence="9">
    <location>
        <position position="694"/>
    </location>
    <ligand>
        <name>Mg(2+)</name>
        <dbReference type="ChEBI" id="CHEBI:18420"/>
    </ligand>
</feature>
<feature type="binding site" evidence="8">
    <location>
        <begin position="662"/>
        <end position="669"/>
    </location>
    <ligand>
        <name>GTP</name>
        <dbReference type="ChEBI" id="CHEBI:37565"/>
    </ligand>
</feature>
<dbReference type="AlphaFoldDB" id="A0AAD4NGM2"/>
<dbReference type="GO" id="GO:0005794">
    <property type="term" value="C:Golgi apparatus"/>
    <property type="evidence" value="ECO:0007669"/>
    <property type="project" value="TreeGrafter"/>
</dbReference>
<dbReference type="Gene3D" id="3.40.50.300">
    <property type="entry name" value="P-loop containing nucleotide triphosphate hydrolases"/>
    <property type="match status" value="1"/>
</dbReference>
<feature type="domain" description="Exocyst complex subunit Exo70 C-terminal" evidence="10">
    <location>
        <begin position="281"/>
        <end position="630"/>
    </location>
</feature>